<protein>
    <submittedName>
        <fullName evidence="1">Uncharacterized protein</fullName>
    </submittedName>
</protein>
<evidence type="ECO:0000313" key="2">
    <source>
        <dbReference type="Proteomes" id="UP000829447"/>
    </source>
</evidence>
<dbReference type="EMBL" id="CM040475">
    <property type="protein sequence ID" value="MCI4391673.1"/>
    <property type="molecule type" value="Genomic_DNA"/>
</dbReference>
<accession>A0ACC5XK12</accession>
<name>A0ACC5XK12_PANGG</name>
<organism evidence="1 2">
    <name type="scientific">Pangasianodon gigas</name>
    <name type="common">Mekong giant catfish</name>
    <name type="synonym">Pangasius gigas</name>
    <dbReference type="NCBI Taxonomy" id="30993"/>
    <lineage>
        <taxon>Eukaryota</taxon>
        <taxon>Metazoa</taxon>
        <taxon>Chordata</taxon>
        <taxon>Craniata</taxon>
        <taxon>Vertebrata</taxon>
        <taxon>Euteleostomi</taxon>
        <taxon>Actinopterygii</taxon>
        <taxon>Neopterygii</taxon>
        <taxon>Teleostei</taxon>
        <taxon>Ostariophysi</taxon>
        <taxon>Siluriformes</taxon>
        <taxon>Pangasiidae</taxon>
        <taxon>Pangasianodon</taxon>
    </lineage>
</organism>
<sequence>MSVILRSDWLAGETRGNQSLSLLQPVHDPTGRCILFLIIKVEFKTCLNPHQGHKQHRSLCRTAAEPLQNRRATSSATASVQRPKFFHTYRRNQ</sequence>
<dbReference type="Proteomes" id="UP000829447">
    <property type="component" value="Linkage Group LG22"/>
</dbReference>
<comment type="caution">
    <text evidence="1">The sequence shown here is derived from an EMBL/GenBank/DDBJ whole genome shotgun (WGS) entry which is preliminary data.</text>
</comment>
<evidence type="ECO:0000313" key="1">
    <source>
        <dbReference type="EMBL" id="MCI4391673.1"/>
    </source>
</evidence>
<keyword evidence="2" id="KW-1185">Reference proteome</keyword>
<reference evidence="1 2" key="1">
    <citation type="journal article" date="2022" name="bioRxiv">
        <title>An ancient truncated duplication of the anti-Mullerian hormone receptor type 2 gene is a potential conserved master sex determinant in the Pangasiidae catfish family.</title>
        <authorList>
            <person name="Wen M."/>
            <person name="Pan Q."/>
            <person name="Jouanno E."/>
            <person name="Montfort J."/>
            <person name="Zahm M."/>
            <person name="Cabau C."/>
            <person name="Klopp C."/>
            <person name="Iampietro C."/>
            <person name="Roques C."/>
            <person name="Bouchez O."/>
            <person name="Castinel A."/>
            <person name="Donnadieu C."/>
            <person name="Parrinello H."/>
            <person name="Poncet C."/>
            <person name="Belmonte E."/>
            <person name="Gautier V."/>
            <person name="Avarre J.-C."/>
            <person name="Dugue R."/>
            <person name="Gustiano R."/>
            <person name="Ha T.T.T."/>
            <person name="Campet M."/>
            <person name="Sriphairoj K."/>
            <person name="Ribolli J."/>
            <person name="de Almeida F.L."/>
            <person name="Desvignes T."/>
            <person name="Postlethwait J.H."/>
            <person name="Bucao C.F."/>
            <person name="Robinson-Rechavi M."/>
            <person name="Bobe J."/>
            <person name="Herpin A."/>
            <person name="Guiguen Y."/>
        </authorList>
    </citation>
    <scope>NUCLEOTIDE SEQUENCE [LARGE SCALE GENOMIC DNA]</scope>
    <source>
        <strain evidence="1">YG-Dec2019</strain>
    </source>
</reference>
<proteinExistence type="predicted"/>
<gene>
    <name evidence="1" type="ORF">PGIGA_G00137060</name>
</gene>